<name>A0A2W7INU9_9PROT</name>
<keyword evidence="3" id="KW-0547">Nucleotide-binding</keyword>
<comment type="similarity">
    <text evidence="1">Belongs to the ABC transporter superfamily.</text>
</comment>
<dbReference type="PROSITE" id="PS50893">
    <property type="entry name" value="ABC_TRANSPORTER_2"/>
    <property type="match status" value="1"/>
</dbReference>
<dbReference type="AlphaFoldDB" id="A0A2W7INU9"/>
<keyword evidence="7" id="KW-1185">Reference proteome</keyword>
<comment type="caution">
    <text evidence="6">The sequence shown here is derived from an EMBL/GenBank/DDBJ whole genome shotgun (WGS) entry which is preliminary data.</text>
</comment>
<dbReference type="InterPro" id="IPR017871">
    <property type="entry name" value="ABC_transporter-like_CS"/>
</dbReference>
<dbReference type="SUPFAM" id="SSF52540">
    <property type="entry name" value="P-loop containing nucleoside triphosphate hydrolases"/>
    <property type="match status" value="1"/>
</dbReference>
<proteinExistence type="inferred from homology"/>
<accession>A0A2W7INU9</accession>
<dbReference type="InterPro" id="IPR050166">
    <property type="entry name" value="ABC_transporter_ATP-bind"/>
</dbReference>
<dbReference type="EMBL" id="QKYU01000003">
    <property type="protein sequence ID" value="PZW49189.1"/>
    <property type="molecule type" value="Genomic_DNA"/>
</dbReference>
<dbReference type="Proteomes" id="UP000249688">
    <property type="component" value="Unassembled WGS sequence"/>
</dbReference>
<organism evidence="6 7">
    <name type="scientific">Humitalea rosea</name>
    <dbReference type="NCBI Taxonomy" id="990373"/>
    <lineage>
        <taxon>Bacteria</taxon>
        <taxon>Pseudomonadati</taxon>
        <taxon>Pseudomonadota</taxon>
        <taxon>Alphaproteobacteria</taxon>
        <taxon>Acetobacterales</taxon>
        <taxon>Roseomonadaceae</taxon>
        <taxon>Humitalea</taxon>
    </lineage>
</organism>
<dbReference type="PANTHER" id="PTHR42788:SF13">
    <property type="entry name" value="ALIPHATIC SULFONATES IMPORT ATP-BINDING PROTEIN SSUB"/>
    <property type="match status" value="1"/>
</dbReference>
<dbReference type="SMART" id="SM00382">
    <property type="entry name" value="AAA"/>
    <property type="match status" value="1"/>
</dbReference>
<reference evidence="6 7" key="1">
    <citation type="submission" date="2018-06" db="EMBL/GenBank/DDBJ databases">
        <title>Genomic Encyclopedia of Archaeal and Bacterial Type Strains, Phase II (KMG-II): from individual species to whole genera.</title>
        <authorList>
            <person name="Goeker M."/>
        </authorList>
    </citation>
    <scope>NUCLEOTIDE SEQUENCE [LARGE SCALE GENOMIC DNA]</scope>
    <source>
        <strain evidence="6 7">DSM 24525</strain>
    </source>
</reference>
<evidence type="ECO:0000256" key="1">
    <source>
        <dbReference type="ARBA" id="ARBA00005417"/>
    </source>
</evidence>
<dbReference type="InterPro" id="IPR003593">
    <property type="entry name" value="AAA+_ATPase"/>
</dbReference>
<sequence length="275" mass="30436">MGSDPFLPYSSKDAVVCRGIGKTWAIDTPRAHEALRDVDLDIRPGEFVVLLGPSGCGKSTLLYLIAGLEAQTSGQIWSFHDEVTTPSPDRSLIFQETSLFPWLAVWQNVSFGLSIRGVPLKERRAVARDALSRVGLVEAMDKRPDELSGGMRQRVAVARALAMRPKVLLMDEPFAALDVQTRAKMQDFLLDVWRDSGASVLFVTHSIDEAVALADRVVVFTSRPGRIKTIVPIDLPRPRDPFSPQCEALRRLLTEELRGEVDRAFAEQEALARTG</sequence>
<evidence type="ECO:0000256" key="4">
    <source>
        <dbReference type="ARBA" id="ARBA00022840"/>
    </source>
</evidence>
<keyword evidence="2" id="KW-0813">Transport</keyword>
<keyword evidence="4 6" id="KW-0067">ATP-binding</keyword>
<dbReference type="PANTHER" id="PTHR42788">
    <property type="entry name" value="TAURINE IMPORT ATP-BINDING PROTEIN-RELATED"/>
    <property type="match status" value="1"/>
</dbReference>
<evidence type="ECO:0000259" key="5">
    <source>
        <dbReference type="PROSITE" id="PS50893"/>
    </source>
</evidence>
<dbReference type="GO" id="GO:0016887">
    <property type="term" value="F:ATP hydrolysis activity"/>
    <property type="evidence" value="ECO:0007669"/>
    <property type="project" value="InterPro"/>
</dbReference>
<evidence type="ECO:0000313" key="6">
    <source>
        <dbReference type="EMBL" id="PZW49189.1"/>
    </source>
</evidence>
<dbReference type="Gene3D" id="3.40.50.300">
    <property type="entry name" value="P-loop containing nucleotide triphosphate hydrolases"/>
    <property type="match status" value="1"/>
</dbReference>
<feature type="domain" description="ABC transporter" evidence="5">
    <location>
        <begin position="15"/>
        <end position="247"/>
    </location>
</feature>
<evidence type="ECO:0000256" key="3">
    <source>
        <dbReference type="ARBA" id="ARBA00022741"/>
    </source>
</evidence>
<evidence type="ECO:0000313" key="7">
    <source>
        <dbReference type="Proteomes" id="UP000249688"/>
    </source>
</evidence>
<evidence type="ECO:0000256" key="2">
    <source>
        <dbReference type="ARBA" id="ARBA00022448"/>
    </source>
</evidence>
<dbReference type="GO" id="GO:0005524">
    <property type="term" value="F:ATP binding"/>
    <property type="evidence" value="ECO:0007669"/>
    <property type="project" value="UniProtKB-KW"/>
</dbReference>
<protein>
    <submittedName>
        <fullName evidence="6">NitT/TauT family transport system ATP-binding protein</fullName>
    </submittedName>
</protein>
<dbReference type="InterPro" id="IPR003439">
    <property type="entry name" value="ABC_transporter-like_ATP-bd"/>
</dbReference>
<dbReference type="CDD" id="cd03293">
    <property type="entry name" value="ABC_NrtD_SsuB_transporters"/>
    <property type="match status" value="1"/>
</dbReference>
<gene>
    <name evidence="6" type="ORF">C8P66_103216</name>
</gene>
<dbReference type="Pfam" id="PF00005">
    <property type="entry name" value="ABC_tran"/>
    <property type="match status" value="1"/>
</dbReference>
<dbReference type="InterPro" id="IPR027417">
    <property type="entry name" value="P-loop_NTPase"/>
</dbReference>
<dbReference type="PROSITE" id="PS00211">
    <property type="entry name" value="ABC_TRANSPORTER_1"/>
    <property type="match status" value="1"/>
</dbReference>